<evidence type="ECO:0000313" key="3">
    <source>
        <dbReference type="Proteomes" id="UP001596137"/>
    </source>
</evidence>
<dbReference type="Gene3D" id="1.10.132.100">
    <property type="match status" value="1"/>
</dbReference>
<dbReference type="Pfam" id="PF09481">
    <property type="entry name" value="CRISPR_Cse1"/>
    <property type="match status" value="1"/>
</dbReference>
<protein>
    <submittedName>
        <fullName evidence="2">Type I-E CRISPR-associated protein Cse1/CasA</fullName>
    </submittedName>
</protein>
<dbReference type="EMBL" id="JBHSRF010000009">
    <property type="protein sequence ID" value="MFC6081323.1"/>
    <property type="molecule type" value="Genomic_DNA"/>
</dbReference>
<evidence type="ECO:0000313" key="2">
    <source>
        <dbReference type="EMBL" id="MFC6081323.1"/>
    </source>
</evidence>
<evidence type="ECO:0000256" key="1">
    <source>
        <dbReference type="SAM" id="MobiDB-lite"/>
    </source>
</evidence>
<keyword evidence="3" id="KW-1185">Reference proteome</keyword>
<proteinExistence type="predicted"/>
<organism evidence="2 3">
    <name type="scientific">Sphaerisporangium aureirubrum</name>
    <dbReference type="NCBI Taxonomy" id="1544736"/>
    <lineage>
        <taxon>Bacteria</taxon>
        <taxon>Bacillati</taxon>
        <taxon>Actinomycetota</taxon>
        <taxon>Actinomycetes</taxon>
        <taxon>Streptosporangiales</taxon>
        <taxon>Streptosporangiaceae</taxon>
        <taxon>Sphaerisporangium</taxon>
    </lineage>
</organism>
<dbReference type="CDD" id="cd09729">
    <property type="entry name" value="Cse1_I-E"/>
    <property type="match status" value="1"/>
</dbReference>
<dbReference type="RefSeq" id="WP_380749038.1">
    <property type="nucleotide sequence ID" value="NZ_JBHSRF010000009.1"/>
</dbReference>
<feature type="compositionally biased region" description="Polar residues" evidence="1">
    <location>
        <begin position="547"/>
        <end position="560"/>
    </location>
</feature>
<dbReference type="NCBIfam" id="TIGR02547">
    <property type="entry name" value="casA_cse1"/>
    <property type="match status" value="1"/>
</dbReference>
<feature type="region of interest" description="Disordered" evidence="1">
    <location>
        <begin position="546"/>
        <end position="567"/>
    </location>
</feature>
<reference evidence="3" key="1">
    <citation type="journal article" date="2019" name="Int. J. Syst. Evol. Microbiol.">
        <title>The Global Catalogue of Microorganisms (GCM) 10K type strain sequencing project: providing services to taxonomists for standard genome sequencing and annotation.</title>
        <authorList>
            <consortium name="The Broad Institute Genomics Platform"/>
            <consortium name="The Broad Institute Genome Sequencing Center for Infectious Disease"/>
            <person name="Wu L."/>
            <person name="Ma J."/>
        </authorList>
    </citation>
    <scope>NUCLEOTIDE SEQUENCE [LARGE SCALE GENOMIC DNA]</scope>
    <source>
        <strain evidence="3">JCM 30346</strain>
    </source>
</reference>
<dbReference type="InterPro" id="IPR013381">
    <property type="entry name" value="CRISPR-assoc_prot_Cse1"/>
</dbReference>
<gene>
    <name evidence="2" type="primary">casA</name>
    <name evidence="2" type="synonym">cse1</name>
    <name evidence="2" type="ORF">ACFP1K_09145</name>
</gene>
<comment type="caution">
    <text evidence="2">The sequence shown here is derived from an EMBL/GenBank/DDBJ whole genome shotgun (WGS) entry which is preliminary data.</text>
</comment>
<accession>A0ABW1NEB5</accession>
<sequence>MPSEPIAPSFDLTDRKWLPVLREDGTADELSLREVFEQAHALRRLVGEVPTQEFALLRLLLAILHDAIEGPEDIGEWQELWDGGLPVARITAYLDEYRERFDLLHPQTPFFQTVDLRTATGEFTSLERMVADVPNGARFFTMRAHGTPRLTFAEAARWLVHAHAYDTSGIKTGAVGDPRVKGGKVYPQGVGWAGYLGGVCAEGDNLRETLLLNLIAFDTENLRLAPERDLPAWRRPPADARPMDALESSRRPAGVRDLYTWQSRRVRYAYDDEGVHGVILAYGDALTPHNRHDREPMTGWRRSAAQEKKLGQAQVYMPREHDPSRSAWRGLGALVAGHTQGGEQRGEAAAIVRPRILDWVARTTVEGELPRNFLIRARLVGVVYGTQQSVIDEVVDDAVTMPVVLLHQRDTDLGHAAIGAVRDAEGAVNALGSFAADLARAAGSEAEPSEDAARYVGCATLDEPFCAWLARLNPGEDSQRQRAAWQTQAYQIVRRLGYDLIRGASDGSWEGRVIKTSKGQEMWLNASQAELTFHTRLRKALPAAMLNGTNPEPASGQSEQPPVEVLS</sequence>
<dbReference type="Proteomes" id="UP001596137">
    <property type="component" value="Unassembled WGS sequence"/>
</dbReference>
<name>A0ABW1NEB5_9ACTN</name>